<proteinExistence type="evidence at transcript level"/>
<evidence type="ECO:0000256" key="2">
    <source>
        <dbReference type="SAM" id="Coils"/>
    </source>
</evidence>
<reference evidence="5" key="1">
    <citation type="journal article" date="2014" name="Nature">
        <title>Elephant shark genome provides unique insights into gnathostome evolution.</title>
        <authorList>
            <consortium name="International Elephant Shark Genome Sequencing Consortium"/>
            <person name="Venkatesh B."/>
            <person name="Lee A.P."/>
            <person name="Ravi V."/>
            <person name="Maurya A.K."/>
            <person name="Lian M.M."/>
            <person name="Swann J.B."/>
            <person name="Ohta Y."/>
            <person name="Flajnik M.F."/>
            <person name="Sutoh Y."/>
            <person name="Kasahara M."/>
            <person name="Hoon S."/>
            <person name="Gangu V."/>
            <person name="Roy S.W."/>
            <person name="Irimia M."/>
            <person name="Korzh V."/>
            <person name="Kondrychyn I."/>
            <person name="Lim Z.W."/>
            <person name="Tay B.H."/>
            <person name="Tohari S."/>
            <person name="Kong K.W."/>
            <person name="Ho S."/>
            <person name="Lorente-Galdos B."/>
            <person name="Quilez J."/>
            <person name="Marques-Bonet T."/>
            <person name="Raney B.J."/>
            <person name="Ingham P.W."/>
            <person name="Tay A."/>
            <person name="Hillier L.W."/>
            <person name="Minx P."/>
            <person name="Boehm T."/>
            <person name="Wilson R.K."/>
            <person name="Brenner S."/>
            <person name="Warren W.C."/>
        </authorList>
    </citation>
    <scope>NUCLEOTIDE SEQUENCE</scope>
    <source>
        <tissue evidence="5">Heart</tissue>
    </source>
</reference>
<dbReference type="AlphaFoldDB" id="V9KIW6"/>
<feature type="coiled-coil region" evidence="2">
    <location>
        <begin position="100"/>
        <end position="167"/>
    </location>
</feature>
<feature type="region of interest" description="Disordered" evidence="3">
    <location>
        <begin position="444"/>
        <end position="464"/>
    </location>
</feature>
<feature type="region of interest" description="Disordered" evidence="3">
    <location>
        <begin position="578"/>
        <end position="612"/>
    </location>
</feature>
<evidence type="ECO:0000313" key="5">
    <source>
        <dbReference type="EMBL" id="AFO98360.1"/>
    </source>
</evidence>
<protein>
    <submittedName>
        <fullName evidence="5">Rootletin-like protein</fullName>
    </submittedName>
</protein>
<feature type="region of interest" description="Disordered" evidence="3">
    <location>
        <begin position="650"/>
        <end position="708"/>
    </location>
</feature>
<dbReference type="Pfam" id="PF15035">
    <property type="entry name" value="Rootletin"/>
    <property type="match status" value="1"/>
</dbReference>
<accession>V9KIW6</accession>
<organism evidence="5">
    <name type="scientific">Callorhinchus milii</name>
    <name type="common">Ghost shark</name>
    <dbReference type="NCBI Taxonomy" id="7868"/>
    <lineage>
        <taxon>Eukaryota</taxon>
        <taxon>Metazoa</taxon>
        <taxon>Chordata</taxon>
        <taxon>Craniata</taxon>
        <taxon>Vertebrata</taxon>
        <taxon>Chondrichthyes</taxon>
        <taxon>Holocephali</taxon>
        <taxon>Chimaeriformes</taxon>
        <taxon>Callorhinchidae</taxon>
        <taxon>Callorhinchus</taxon>
    </lineage>
</organism>
<sequence>MARSSSPAAERERLKVELDRVEDLLSETRAERDSVSFRLSAVSERLDQELRDKMAGGGGSETASRRELEGLRRRWAVEQTDSSRKLRSSRESQRRQTVLIERLQLKVLEYKNRCEEIESDKKDVSRSLFRRSDDQTVRNLENALIRLEEEQQRSSSLSEVNALLREQLTEANASSADLSCDLRRLTLEWTRAREGLEAREAEWRSEEERLSGLLGAERSRLMDLWTKTVRIRGDLAQTRSLSQRAIEGFRVEFGRVAVHVAASCRAMDGRFRNLELERCREAERMDRRWDGEVERHREEERRRGVEMETSHSRILLLSEKLTALERETKDKEDTILELERKATKLTKSEENKTKEIESLKESLKNRTEELEGLSRDAVLWTERTRKGERERENLEEDLERVRSERGEIEHSRNTLQSLSDVLRSEKENQDIQIKSLTDRLREADGQNVELERERNAERDGRERGEKMAVELEERISAFQSESLSLRESLSSVSAERDVERERRERFEGEVERVGAEVESLRRWREGAKESEEDLRRNLLKMSQFNQILAEHKNELHRELFEKDEAVGRWRERVRELEEECRSSAEQLRHREEREREREREAEGEREQLEREKMKAQTEIRRWERERNEMKEKLSQKDEAVGRWRERVRELEEECRSSAEQLRHREEREREREREAEGEREQLEREKMKAQTEIRRWERERNEMKEKLS</sequence>
<evidence type="ECO:0000256" key="1">
    <source>
        <dbReference type="ARBA" id="ARBA00023054"/>
    </source>
</evidence>
<keyword evidence="1 2" id="KW-0175">Coiled coil</keyword>
<feature type="domain" description="Rootletin-like coiled-coil" evidence="4">
    <location>
        <begin position="84"/>
        <end position="256"/>
    </location>
</feature>
<evidence type="ECO:0000259" key="4">
    <source>
        <dbReference type="Pfam" id="PF15035"/>
    </source>
</evidence>
<dbReference type="InterPro" id="IPR055167">
    <property type="entry name" value="Rootletin-like_CC"/>
</dbReference>
<name>V9KIW6_CALMI</name>
<evidence type="ECO:0000256" key="3">
    <source>
        <dbReference type="SAM" id="MobiDB-lite"/>
    </source>
</evidence>
<dbReference type="EMBL" id="JW865843">
    <property type="protein sequence ID" value="AFO98360.1"/>
    <property type="molecule type" value="mRNA"/>
</dbReference>
<feature type="non-terminal residue" evidence="5">
    <location>
        <position position="708"/>
    </location>
</feature>